<feature type="compositionally biased region" description="Low complexity" evidence="1">
    <location>
        <begin position="304"/>
        <end position="320"/>
    </location>
</feature>
<evidence type="ECO:0000313" key="4">
    <source>
        <dbReference type="EMBL" id="GKZ19037.1"/>
    </source>
</evidence>
<evidence type="ECO:0000256" key="3">
    <source>
        <dbReference type="SAM" id="SignalP"/>
    </source>
</evidence>
<keyword evidence="3" id="KW-0732">Signal</keyword>
<comment type="caution">
    <text evidence="4">The sequence shown here is derived from an EMBL/GenBank/DDBJ whole genome shotgun (WGS) entry which is preliminary data.</text>
</comment>
<feature type="compositionally biased region" description="Low complexity" evidence="1">
    <location>
        <begin position="212"/>
        <end position="256"/>
    </location>
</feature>
<feature type="compositionally biased region" description="Low complexity" evidence="1">
    <location>
        <begin position="355"/>
        <end position="365"/>
    </location>
</feature>
<dbReference type="Proteomes" id="UP001143548">
    <property type="component" value="Unassembled WGS sequence"/>
</dbReference>
<feature type="compositionally biased region" description="Polar residues" evidence="1">
    <location>
        <begin position="269"/>
        <end position="280"/>
    </location>
</feature>
<sequence>MIDLLCFALLPRLITAGSVSQEQLNPVRRTSYPITPAVDESLLAIQIGGIVGAYVISVALLLSLLLFVGRRLRRAVLSSNYSLHVEMMRPMKPPPSMDPSPVTPISVNLPSPGPRSFSRSWSSLGKGPRSHVSGSTSVATIDESVVATDRQRAQDDLEMLYAAVMEHDAQKEAAAAAATARGANKDSSDGDEAAEKEIPSPDSIPTNPFTDRSSNNSPLSPRSSGRLSRISSLSLFNLKSQNNNQNQSSSSSSSKLRSPRPFPLRKFSISSPVASPSFQADQPPLTPRHYNPPPRPPAPPLPVATPTTATATTPRQTQQPTIPPINTQPPLPTPRLEPPRAKERSPRGPVPPPLTLTTPTGSNTTHQHGRSPSSLPFRDAYPLQSAPATKLTVLERPMKPMNGPRTGIPTPYSPYMPFTPVTPLTPSSMITKRQRRRAEKESGLKVLNEDDLVRDDGDMWGY</sequence>
<feature type="compositionally biased region" description="Pro residues" evidence="1">
    <location>
        <begin position="321"/>
        <end position="336"/>
    </location>
</feature>
<keyword evidence="2" id="KW-0812">Transmembrane</keyword>
<proteinExistence type="predicted"/>
<evidence type="ECO:0000313" key="5">
    <source>
        <dbReference type="Proteomes" id="UP001143548"/>
    </source>
</evidence>
<dbReference type="EMBL" id="BROQ01000016">
    <property type="protein sequence ID" value="GKZ19037.1"/>
    <property type="molecule type" value="Genomic_DNA"/>
</dbReference>
<feature type="signal peptide" evidence="3">
    <location>
        <begin position="1"/>
        <end position="16"/>
    </location>
</feature>
<evidence type="ECO:0000256" key="2">
    <source>
        <dbReference type="SAM" id="Phobius"/>
    </source>
</evidence>
<evidence type="ECO:0000256" key="1">
    <source>
        <dbReference type="SAM" id="MobiDB-lite"/>
    </source>
</evidence>
<dbReference type="AlphaFoldDB" id="A0A9W5YL37"/>
<feature type="compositionally biased region" description="Pro residues" evidence="1">
    <location>
        <begin position="284"/>
        <end position="303"/>
    </location>
</feature>
<feature type="region of interest" description="Disordered" evidence="1">
    <location>
        <begin position="173"/>
        <end position="380"/>
    </location>
</feature>
<feature type="transmembrane region" description="Helical" evidence="2">
    <location>
        <begin position="44"/>
        <end position="68"/>
    </location>
</feature>
<keyword evidence="2" id="KW-1133">Transmembrane helix</keyword>
<gene>
    <name evidence="4" type="ORF">AbraCBS73388_003011</name>
</gene>
<feature type="region of interest" description="Disordered" evidence="1">
    <location>
        <begin position="110"/>
        <end position="136"/>
    </location>
</feature>
<name>A0A9W5YL37_9EURO</name>
<feature type="compositionally biased region" description="Basic and acidic residues" evidence="1">
    <location>
        <begin position="337"/>
        <end position="346"/>
    </location>
</feature>
<feature type="compositionally biased region" description="Polar residues" evidence="1">
    <location>
        <begin position="422"/>
        <end position="431"/>
    </location>
</feature>
<feature type="chain" id="PRO_5040825338" evidence="3">
    <location>
        <begin position="17"/>
        <end position="462"/>
    </location>
</feature>
<accession>A0A9W5YL37</accession>
<feature type="region of interest" description="Disordered" evidence="1">
    <location>
        <begin position="419"/>
        <end position="462"/>
    </location>
</feature>
<feature type="compositionally biased region" description="Low complexity" evidence="1">
    <location>
        <begin position="173"/>
        <end position="182"/>
    </location>
</feature>
<keyword evidence="2" id="KW-0472">Membrane</keyword>
<protein>
    <submittedName>
        <fullName evidence="4">Uncharacterized protein</fullName>
    </submittedName>
</protein>
<organism evidence="4 5">
    <name type="scientific">Aspergillus brasiliensis</name>
    <dbReference type="NCBI Taxonomy" id="319629"/>
    <lineage>
        <taxon>Eukaryota</taxon>
        <taxon>Fungi</taxon>
        <taxon>Dikarya</taxon>
        <taxon>Ascomycota</taxon>
        <taxon>Pezizomycotina</taxon>
        <taxon>Eurotiomycetes</taxon>
        <taxon>Eurotiomycetidae</taxon>
        <taxon>Eurotiales</taxon>
        <taxon>Aspergillaceae</taxon>
        <taxon>Aspergillus</taxon>
        <taxon>Aspergillus subgen. Circumdati</taxon>
    </lineage>
</organism>
<feature type="compositionally biased region" description="Basic and acidic residues" evidence="1">
    <location>
        <begin position="183"/>
        <end position="199"/>
    </location>
</feature>
<reference evidence="4" key="1">
    <citation type="submission" date="2022-07" db="EMBL/GenBank/DDBJ databases">
        <title>Taxonomy of Aspergillus series Nigri: significant species reduction supported by multi-species coalescent approaches.</title>
        <authorList>
            <person name="Bian C."/>
            <person name="Kusuya Y."/>
            <person name="Sklenar F."/>
            <person name="D'hooge E."/>
            <person name="Yaguchi T."/>
            <person name="Takahashi H."/>
            <person name="Hubka V."/>
        </authorList>
    </citation>
    <scope>NUCLEOTIDE SEQUENCE</scope>
    <source>
        <strain evidence="4">CBS 733.88</strain>
    </source>
</reference>